<protein>
    <recommendedName>
        <fullName evidence="4">C2H2-type domain-containing protein</fullName>
    </recommendedName>
</protein>
<evidence type="ECO:0000313" key="2">
    <source>
        <dbReference type="EMBL" id="KAL1799638.1"/>
    </source>
</evidence>
<evidence type="ECO:0000256" key="1">
    <source>
        <dbReference type="SAM" id="MobiDB-lite"/>
    </source>
</evidence>
<keyword evidence="3" id="KW-1185">Reference proteome</keyword>
<comment type="caution">
    <text evidence="2">The sequence shown here is derived from an EMBL/GenBank/DDBJ whole genome shotgun (WGS) entry which is preliminary data.</text>
</comment>
<name>A0ABR3UT45_9PLEO</name>
<dbReference type="GeneID" id="96083997"/>
<gene>
    <name evidence="2" type="ORF">ACET3X_003675</name>
</gene>
<sequence length="398" mass="44057">MPEQAASDEQMSALTQMLAEVGGNFNTKTTILAGLSMYRHRVTHKDELGNFSRFGCPEDEIKACLKMMTCNWRQVDKTRFKLFEDVPEENIARWIDESMVVTIRQPSLDVSTPLARSRARPATNRPRCVVTQEGLRALGIEHCKRCTDNSIAQKGTLGKHVYQHLGNNASHKRLAVGIRCCESRYTKTSKEALVQHILAKHVVEKHTMEAYVEPLDNCPTTPGNTIGSRRSSAYVPQSDTNWSSSYLEKDATAVETCNNNASLAVQDWTAHNGPEFVEQTSTASSAYAGYEGNSPLSAPPISRYTTSPLETTLYSSLGQYRDPDTDNSLLVVDQGASYATSSSENYPHIQTSNHHNPQPLPRLGSDGSRNVQAFQYPQRGSSANRHNGITHDYGMNGL</sequence>
<proteinExistence type="predicted"/>
<dbReference type="RefSeq" id="XP_069310222.1">
    <property type="nucleotide sequence ID" value="XM_069448976.1"/>
</dbReference>
<reference evidence="2 3" key="1">
    <citation type="submission" date="2024-09" db="EMBL/GenBank/DDBJ databases">
        <title>T2T genomes of carrot and Alternaria dauci and their utility for understanding host-pathogen interaction during carrot leaf blight disease.</title>
        <authorList>
            <person name="Liu W."/>
            <person name="Xu S."/>
            <person name="Ou C."/>
            <person name="Liu X."/>
            <person name="Zhuang F."/>
            <person name="Deng X.W."/>
        </authorList>
    </citation>
    <scope>NUCLEOTIDE SEQUENCE [LARGE SCALE GENOMIC DNA]</scope>
    <source>
        <strain evidence="2 3">A2016</strain>
    </source>
</reference>
<evidence type="ECO:0000313" key="3">
    <source>
        <dbReference type="Proteomes" id="UP001578633"/>
    </source>
</evidence>
<feature type="region of interest" description="Disordered" evidence="1">
    <location>
        <begin position="339"/>
        <end position="398"/>
    </location>
</feature>
<dbReference type="EMBL" id="JBHGVX010000002">
    <property type="protein sequence ID" value="KAL1799638.1"/>
    <property type="molecule type" value="Genomic_DNA"/>
</dbReference>
<organism evidence="2 3">
    <name type="scientific">Alternaria dauci</name>
    <dbReference type="NCBI Taxonomy" id="48095"/>
    <lineage>
        <taxon>Eukaryota</taxon>
        <taxon>Fungi</taxon>
        <taxon>Dikarya</taxon>
        <taxon>Ascomycota</taxon>
        <taxon>Pezizomycotina</taxon>
        <taxon>Dothideomycetes</taxon>
        <taxon>Pleosporomycetidae</taxon>
        <taxon>Pleosporales</taxon>
        <taxon>Pleosporineae</taxon>
        <taxon>Pleosporaceae</taxon>
        <taxon>Alternaria</taxon>
        <taxon>Alternaria sect. Porri</taxon>
    </lineage>
</organism>
<accession>A0ABR3UT45</accession>
<evidence type="ECO:0008006" key="4">
    <source>
        <dbReference type="Google" id="ProtNLM"/>
    </source>
</evidence>
<feature type="compositionally biased region" description="Polar residues" evidence="1">
    <location>
        <begin position="367"/>
        <end position="387"/>
    </location>
</feature>
<feature type="compositionally biased region" description="Polar residues" evidence="1">
    <location>
        <begin position="339"/>
        <end position="356"/>
    </location>
</feature>
<dbReference type="Proteomes" id="UP001578633">
    <property type="component" value="Chromosome 2"/>
</dbReference>